<keyword evidence="2" id="KW-1185">Reference proteome</keyword>
<gene>
    <name evidence="1" type="ORF">KSP40_PGU005466</name>
</gene>
<proteinExistence type="predicted"/>
<evidence type="ECO:0000313" key="2">
    <source>
        <dbReference type="Proteomes" id="UP001412067"/>
    </source>
</evidence>
<dbReference type="EMBL" id="JBBWWR010000007">
    <property type="protein sequence ID" value="KAK8963235.1"/>
    <property type="molecule type" value="Genomic_DNA"/>
</dbReference>
<evidence type="ECO:0000313" key="1">
    <source>
        <dbReference type="EMBL" id="KAK8963235.1"/>
    </source>
</evidence>
<dbReference type="Proteomes" id="UP001412067">
    <property type="component" value="Unassembled WGS sequence"/>
</dbReference>
<reference evidence="1 2" key="1">
    <citation type="journal article" date="2022" name="Nat. Plants">
        <title>Genomes of leafy and leafless Platanthera orchids illuminate the evolution of mycoheterotrophy.</title>
        <authorList>
            <person name="Li M.H."/>
            <person name="Liu K.W."/>
            <person name="Li Z."/>
            <person name="Lu H.C."/>
            <person name="Ye Q.L."/>
            <person name="Zhang D."/>
            <person name="Wang J.Y."/>
            <person name="Li Y.F."/>
            <person name="Zhong Z.M."/>
            <person name="Liu X."/>
            <person name="Yu X."/>
            <person name="Liu D.K."/>
            <person name="Tu X.D."/>
            <person name="Liu B."/>
            <person name="Hao Y."/>
            <person name="Liao X.Y."/>
            <person name="Jiang Y.T."/>
            <person name="Sun W.H."/>
            <person name="Chen J."/>
            <person name="Chen Y.Q."/>
            <person name="Ai Y."/>
            <person name="Zhai J.W."/>
            <person name="Wu S.S."/>
            <person name="Zhou Z."/>
            <person name="Hsiao Y.Y."/>
            <person name="Wu W.L."/>
            <person name="Chen Y.Y."/>
            <person name="Lin Y.F."/>
            <person name="Hsu J.L."/>
            <person name="Li C.Y."/>
            <person name="Wang Z.W."/>
            <person name="Zhao X."/>
            <person name="Zhong W.Y."/>
            <person name="Ma X.K."/>
            <person name="Ma L."/>
            <person name="Huang J."/>
            <person name="Chen G.Z."/>
            <person name="Huang M.Z."/>
            <person name="Huang L."/>
            <person name="Peng D.H."/>
            <person name="Luo Y.B."/>
            <person name="Zou S.Q."/>
            <person name="Chen S.P."/>
            <person name="Lan S."/>
            <person name="Tsai W.C."/>
            <person name="Van de Peer Y."/>
            <person name="Liu Z.J."/>
        </authorList>
    </citation>
    <scope>NUCLEOTIDE SEQUENCE [LARGE SCALE GENOMIC DNA]</scope>
    <source>
        <strain evidence="1">Lor288</strain>
    </source>
</reference>
<organism evidence="1 2">
    <name type="scientific">Platanthera guangdongensis</name>
    <dbReference type="NCBI Taxonomy" id="2320717"/>
    <lineage>
        <taxon>Eukaryota</taxon>
        <taxon>Viridiplantae</taxon>
        <taxon>Streptophyta</taxon>
        <taxon>Embryophyta</taxon>
        <taxon>Tracheophyta</taxon>
        <taxon>Spermatophyta</taxon>
        <taxon>Magnoliopsida</taxon>
        <taxon>Liliopsida</taxon>
        <taxon>Asparagales</taxon>
        <taxon>Orchidaceae</taxon>
        <taxon>Orchidoideae</taxon>
        <taxon>Orchideae</taxon>
        <taxon>Orchidinae</taxon>
        <taxon>Platanthera</taxon>
    </lineage>
</organism>
<comment type="caution">
    <text evidence="1">The sequence shown here is derived from an EMBL/GenBank/DDBJ whole genome shotgun (WGS) entry which is preliminary data.</text>
</comment>
<protein>
    <submittedName>
        <fullName evidence="1">Uncharacterized protein</fullName>
    </submittedName>
</protein>
<name>A0ABR2MGI6_9ASPA</name>
<sequence>MGCTSITSMLRDYCVRTFLTREAEFQTIVSLPFENRVLELESVNRHLESFELLSMIRSIFSKGAWTPKIYNKYMNSGRP</sequence>
<accession>A0ABR2MGI6</accession>